<protein>
    <submittedName>
        <fullName evidence="1">Uncharacterized protein</fullName>
    </submittedName>
</protein>
<accession>A0A9D3LPQ7</accession>
<organism evidence="1 2">
    <name type="scientific">Anguilla anguilla</name>
    <name type="common">European freshwater eel</name>
    <name type="synonym">Muraena anguilla</name>
    <dbReference type="NCBI Taxonomy" id="7936"/>
    <lineage>
        <taxon>Eukaryota</taxon>
        <taxon>Metazoa</taxon>
        <taxon>Chordata</taxon>
        <taxon>Craniata</taxon>
        <taxon>Vertebrata</taxon>
        <taxon>Euteleostomi</taxon>
        <taxon>Actinopterygii</taxon>
        <taxon>Neopterygii</taxon>
        <taxon>Teleostei</taxon>
        <taxon>Anguilliformes</taxon>
        <taxon>Anguillidae</taxon>
        <taxon>Anguilla</taxon>
    </lineage>
</organism>
<dbReference type="AlphaFoldDB" id="A0A9D3LPQ7"/>
<gene>
    <name evidence="1" type="ORF">ANANG_G00290600</name>
</gene>
<evidence type="ECO:0000313" key="1">
    <source>
        <dbReference type="EMBL" id="KAG5832383.1"/>
    </source>
</evidence>
<evidence type="ECO:0000313" key="2">
    <source>
        <dbReference type="Proteomes" id="UP001044222"/>
    </source>
</evidence>
<feature type="non-terminal residue" evidence="1">
    <location>
        <position position="105"/>
    </location>
</feature>
<dbReference type="EMBL" id="JAFIRN010000017">
    <property type="protein sequence ID" value="KAG5832383.1"/>
    <property type="molecule type" value="Genomic_DNA"/>
</dbReference>
<sequence>LLGRAELVSPASRCSAAVAFLEEHFTVGQGPLRLQRWTPGSARCSSSELCGDNDVTSPFAEVLVRRCDGEEMDTVAQQPSSGGIVTNTPLAIAWQPDLGMPCYSY</sequence>
<keyword evidence="2" id="KW-1185">Reference proteome</keyword>
<name>A0A9D3LPQ7_ANGAN</name>
<dbReference type="Proteomes" id="UP001044222">
    <property type="component" value="Chromosome 17"/>
</dbReference>
<comment type="caution">
    <text evidence="1">The sequence shown here is derived from an EMBL/GenBank/DDBJ whole genome shotgun (WGS) entry which is preliminary data.</text>
</comment>
<proteinExistence type="predicted"/>
<reference evidence="1" key="1">
    <citation type="submission" date="2021-01" db="EMBL/GenBank/DDBJ databases">
        <title>A chromosome-scale assembly of European eel, Anguilla anguilla.</title>
        <authorList>
            <person name="Henkel C."/>
            <person name="Jong-Raadsen S.A."/>
            <person name="Dufour S."/>
            <person name="Weltzien F.-A."/>
            <person name="Palstra A.P."/>
            <person name="Pelster B."/>
            <person name="Spaink H.P."/>
            <person name="Van Den Thillart G.E."/>
            <person name="Jansen H."/>
            <person name="Zahm M."/>
            <person name="Klopp C."/>
            <person name="Cedric C."/>
            <person name="Louis A."/>
            <person name="Berthelot C."/>
            <person name="Parey E."/>
            <person name="Roest Crollius H."/>
            <person name="Montfort J."/>
            <person name="Robinson-Rechavi M."/>
            <person name="Bucao C."/>
            <person name="Bouchez O."/>
            <person name="Gislard M."/>
            <person name="Lluch J."/>
            <person name="Milhes M."/>
            <person name="Lampietro C."/>
            <person name="Lopez Roques C."/>
            <person name="Donnadieu C."/>
            <person name="Braasch I."/>
            <person name="Desvignes T."/>
            <person name="Postlethwait J."/>
            <person name="Bobe J."/>
            <person name="Guiguen Y."/>
            <person name="Dirks R."/>
        </authorList>
    </citation>
    <scope>NUCLEOTIDE SEQUENCE</scope>
    <source>
        <strain evidence="1">Tag_6206</strain>
        <tissue evidence="1">Liver</tissue>
    </source>
</reference>